<sequence length="125" mass="14451">MAMEVRLCQYLTSMRLLLKSSGRIMFHDDGVSPNLINECIGWYEQIISVVLVKSQGRSGQMMTHLFQDLMSFVSPEDGLGTIAYKAKGFRIVHEPRKARCKPLSFQRLLKGYLCLWGWRHDKDLK</sequence>
<keyword evidence="2" id="KW-1185">Reference proteome</keyword>
<reference evidence="1 2" key="1">
    <citation type="submission" date="2021-03" db="EMBL/GenBank/DDBJ databases">
        <authorList>
            <person name="King G.J."/>
            <person name="Bancroft I."/>
            <person name="Baten A."/>
            <person name="Bloomfield J."/>
            <person name="Borpatragohain P."/>
            <person name="He Z."/>
            <person name="Irish N."/>
            <person name="Irwin J."/>
            <person name="Liu K."/>
            <person name="Mauleon R.P."/>
            <person name="Moore J."/>
            <person name="Morris R."/>
            <person name="Ostergaard L."/>
            <person name="Wang B."/>
            <person name="Wells R."/>
        </authorList>
    </citation>
    <scope>NUCLEOTIDE SEQUENCE [LARGE SCALE GENOMIC DNA]</scope>
    <source>
        <strain evidence="1">R-o-18</strain>
        <tissue evidence="1">Leaf</tissue>
    </source>
</reference>
<comment type="caution">
    <text evidence="1">The sequence shown here is derived from an EMBL/GenBank/DDBJ whole genome shotgun (WGS) entry which is preliminary data.</text>
</comment>
<protein>
    <submittedName>
        <fullName evidence="1">Uncharacterized protein</fullName>
    </submittedName>
</protein>
<evidence type="ECO:0000313" key="2">
    <source>
        <dbReference type="Proteomes" id="UP000823674"/>
    </source>
</evidence>
<name>A0ABQ7NIN3_BRACM</name>
<dbReference type="Proteomes" id="UP000823674">
    <property type="component" value="Chromosome A02"/>
</dbReference>
<accession>A0ABQ7NIN3</accession>
<gene>
    <name evidence="1" type="primary">A02g506960.1_BraROA</name>
    <name evidence="1" type="ORF">IGI04_007061</name>
</gene>
<dbReference type="EMBL" id="JADBGQ010000002">
    <property type="protein sequence ID" value="KAG5410742.1"/>
    <property type="molecule type" value="Genomic_DNA"/>
</dbReference>
<proteinExistence type="predicted"/>
<evidence type="ECO:0000313" key="1">
    <source>
        <dbReference type="EMBL" id="KAG5410742.1"/>
    </source>
</evidence>
<organism evidence="1 2">
    <name type="scientific">Brassica rapa subsp. trilocularis</name>
    <dbReference type="NCBI Taxonomy" id="1813537"/>
    <lineage>
        <taxon>Eukaryota</taxon>
        <taxon>Viridiplantae</taxon>
        <taxon>Streptophyta</taxon>
        <taxon>Embryophyta</taxon>
        <taxon>Tracheophyta</taxon>
        <taxon>Spermatophyta</taxon>
        <taxon>Magnoliopsida</taxon>
        <taxon>eudicotyledons</taxon>
        <taxon>Gunneridae</taxon>
        <taxon>Pentapetalae</taxon>
        <taxon>rosids</taxon>
        <taxon>malvids</taxon>
        <taxon>Brassicales</taxon>
        <taxon>Brassicaceae</taxon>
        <taxon>Brassiceae</taxon>
        <taxon>Brassica</taxon>
    </lineage>
</organism>